<dbReference type="PANTHER" id="PTHR30505:SF0">
    <property type="entry name" value="FRUCTOSE-LIKE PTS SYSTEM EIIBC COMPONENT-RELATED"/>
    <property type="match status" value="1"/>
</dbReference>
<keyword evidence="4" id="KW-0812">Transmembrane</keyword>
<sequence length="73" mass="7152">MDIGGGAAFHLMIAVFAGYVAFSIADRPGLAVGLIGGMLATTAGAGILGGIVAGFLAGYTVKFLNGAIQLPQV</sequence>
<dbReference type="AlphaFoldDB" id="A0A378MYA3"/>
<protein>
    <submittedName>
        <fullName evidence="5">EIIBC-Fru</fullName>
    </submittedName>
</protein>
<reference evidence="5 6" key="1">
    <citation type="submission" date="2018-06" db="EMBL/GenBank/DDBJ databases">
        <authorList>
            <consortium name="Pathogen Informatics"/>
            <person name="Doyle S."/>
        </authorList>
    </citation>
    <scope>NUCLEOTIDE SEQUENCE [LARGE SCALE GENOMIC DNA]</scope>
    <source>
        <strain evidence="5 6">NCTC10638</strain>
    </source>
</reference>
<name>A0A378MYA3_MANHA</name>
<dbReference type="Proteomes" id="UP000254802">
    <property type="component" value="Unassembled WGS sequence"/>
</dbReference>
<feature type="transmembrane region" description="Helical" evidence="4">
    <location>
        <begin position="31"/>
        <end position="59"/>
    </location>
</feature>
<keyword evidence="3" id="KW-0598">Phosphotransferase system</keyword>
<dbReference type="PANTHER" id="PTHR30505">
    <property type="entry name" value="FRUCTOSE-LIKE PERMEASE"/>
    <property type="match status" value="1"/>
</dbReference>
<gene>
    <name evidence="5" type="primary">fruA_3</name>
    <name evidence="5" type="ORF">NCTC10638_02390</name>
</gene>
<keyword evidence="4" id="KW-1133">Transmembrane helix</keyword>
<evidence type="ECO:0000256" key="3">
    <source>
        <dbReference type="ARBA" id="ARBA00022683"/>
    </source>
</evidence>
<organism evidence="5 6">
    <name type="scientific">Mannheimia haemolytica</name>
    <name type="common">Pasteurella haemolytica</name>
    <dbReference type="NCBI Taxonomy" id="75985"/>
    <lineage>
        <taxon>Bacteria</taxon>
        <taxon>Pseudomonadati</taxon>
        <taxon>Pseudomonadota</taxon>
        <taxon>Gammaproteobacteria</taxon>
        <taxon>Pasteurellales</taxon>
        <taxon>Pasteurellaceae</taxon>
        <taxon>Mannheimia</taxon>
    </lineage>
</organism>
<evidence type="ECO:0000313" key="5">
    <source>
        <dbReference type="EMBL" id="STY61182.1"/>
    </source>
</evidence>
<proteinExistence type="predicted"/>
<accession>A0A378MYA3</accession>
<evidence type="ECO:0000256" key="2">
    <source>
        <dbReference type="ARBA" id="ARBA00022597"/>
    </source>
</evidence>
<evidence type="ECO:0000256" key="1">
    <source>
        <dbReference type="ARBA" id="ARBA00022448"/>
    </source>
</evidence>
<dbReference type="EMBL" id="UGPN01000002">
    <property type="protein sequence ID" value="STY61182.1"/>
    <property type="molecule type" value="Genomic_DNA"/>
</dbReference>
<dbReference type="GO" id="GO:0009401">
    <property type="term" value="P:phosphoenolpyruvate-dependent sugar phosphotransferase system"/>
    <property type="evidence" value="ECO:0007669"/>
    <property type="project" value="UniProtKB-KW"/>
</dbReference>
<keyword evidence="1" id="KW-0813">Transport</keyword>
<dbReference type="GO" id="GO:0090563">
    <property type="term" value="F:protein-phosphocysteine-sugar phosphotransferase activity"/>
    <property type="evidence" value="ECO:0007669"/>
    <property type="project" value="TreeGrafter"/>
</dbReference>
<evidence type="ECO:0000313" key="6">
    <source>
        <dbReference type="Proteomes" id="UP000254802"/>
    </source>
</evidence>
<keyword evidence="2" id="KW-0762">Sugar transport</keyword>
<feature type="transmembrane region" description="Helical" evidence="4">
    <location>
        <begin position="7"/>
        <end position="25"/>
    </location>
</feature>
<evidence type="ECO:0000256" key="4">
    <source>
        <dbReference type="SAM" id="Phobius"/>
    </source>
</evidence>
<keyword evidence="4" id="KW-0472">Membrane</keyword>
<dbReference type="InterPro" id="IPR050864">
    <property type="entry name" value="Bacterial_PTS_Sugar_Transport"/>
</dbReference>
<dbReference type="GO" id="GO:0005886">
    <property type="term" value="C:plasma membrane"/>
    <property type="evidence" value="ECO:0007669"/>
    <property type="project" value="TreeGrafter"/>
</dbReference>